<name>A0A7J8HD26_MOLMO</name>
<gene>
    <name evidence="1" type="ORF">HJG59_011166</name>
</gene>
<dbReference type="Proteomes" id="UP000550707">
    <property type="component" value="Unassembled WGS sequence"/>
</dbReference>
<dbReference type="PANTHER" id="PTHR45913:SF5">
    <property type="entry name" value="GENERAL TRANSCRIPTION FACTOR II-I REPEAT DOMAIN-CONTAINING PROTEIN 2A-LIKE PROTEIN"/>
    <property type="match status" value="1"/>
</dbReference>
<dbReference type="EMBL" id="JACASF010000007">
    <property type="protein sequence ID" value="KAF6469809.1"/>
    <property type="molecule type" value="Genomic_DNA"/>
</dbReference>
<dbReference type="AlphaFoldDB" id="A0A7J8HD26"/>
<dbReference type="PANTHER" id="PTHR45913">
    <property type="entry name" value="EPM2A-INTERACTING PROTEIN 1"/>
    <property type="match status" value="1"/>
</dbReference>
<reference evidence="1 2" key="1">
    <citation type="journal article" date="2020" name="Nature">
        <title>Six reference-quality genomes reveal evolution of bat adaptations.</title>
        <authorList>
            <person name="Jebb D."/>
            <person name="Huang Z."/>
            <person name="Pippel M."/>
            <person name="Hughes G.M."/>
            <person name="Lavrichenko K."/>
            <person name="Devanna P."/>
            <person name="Winkler S."/>
            <person name="Jermiin L.S."/>
            <person name="Skirmuntt E.C."/>
            <person name="Katzourakis A."/>
            <person name="Burkitt-Gray L."/>
            <person name="Ray D.A."/>
            <person name="Sullivan K.A.M."/>
            <person name="Roscito J.G."/>
            <person name="Kirilenko B.M."/>
            <person name="Davalos L.M."/>
            <person name="Corthals A.P."/>
            <person name="Power M.L."/>
            <person name="Jones G."/>
            <person name="Ransome R.D."/>
            <person name="Dechmann D.K.N."/>
            <person name="Locatelli A.G."/>
            <person name="Puechmaille S.J."/>
            <person name="Fedrigo O."/>
            <person name="Jarvis E.D."/>
            <person name="Hiller M."/>
            <person name="Vernes S.C."/>
            <person name="Myers E.W."/>
            <person name="Teeling E.C."/>
        </authorList>
    </citation>
    <scope>NUCLEOTIDE SEQUENCE [LARGE SCALE GENOMIC DNA]</scope>
    <source>
        <strain evidence="1">MMolMol1</strain>
        <tissue evidence="1">Muscle</tissue>
    </source>
</reference>
<evidence type="ECO:0000313" key="2">
    <source>
        <dbReference type="Proteomes" id="UP000550707"/>
    </source>
</evidence>
<keyword evidence="2" id="KW-1185">Reference proteome</keyword>
<comment type="caution">
    <text evidence="1">The sequence shown here is derived from an EMBL/GenBank/DDBJ whole genome shotgun (WGS) entry which is preliminary data.</text>
</comment>
<protein>
    <submittedName>
        <fullName evidence="1">Uncharacterized protein</fullName>
    </submittedName>
</protein>
<dbReference type="InParanoid" id="A0A7J8HD26"/>
<proteinExistence type="predicted"/>
<sequence length="138" mass="16027">MEGKPVRELNDSKWLCDLAFRAYFTKYLSELNITLQGPNQLLSSLLPNIKLFEAKLRPRKVQLERDTMVHFPTLKGQKPSITLEYAGECAKLIEAFNERFNSMKSEQMELNIFAKHSMWNKLMCLITYNTKSCNAIMS</sequence>
<evidence type="ECO:0000313" key="1">
    <source>
        <dbReference type="EMBL" id="KAF6469809.1"/>
    </source>
</evidence>
<organism evidence="1 2">
    <name type="scientific">Molossus molossus</name>
    <name type="common">Pallas' mastiff bat</name>
    <name type="synonym">Vespertilio molossus</name>
    <dbReference type="NCBI Taxonomy" id="27622"/>
    <lineage>
        <taxon>Eukaryota</taxon>
        <taxon>Metazoa</taxon>
        <taxon>Chordata</taxon>
        <taxon>Craniata</taxon>
        <taxon>Vertebrata</taxon>
        <taxon>Euteleostomi</taxon>
        <taxon>Mammalia</taxon>
        <taxon>Eutheria</taxon>
        <taxon>Laurasiatheria</taxon>
        <taxon>Chiroptera</taxon>
        <taxon>Yangochiroptera</taxon>
        <taxon>Molossidae</taxon>
        <taxon>Molossus</taxon>
    </lineage>
</organism>
<accession>A0A7J8HD26</accession>